<organism evidence="1 2">
    <name type="scientific">Dreissena polymorpha</name>
    <name type="common">Zebra mussel</name>
    <name type="synonym">Mytilus polymorpha</name>
    <dbReference type="NCBI Taxonomy" id="45954"/>
    <lineage>
        <taxon>Eukaryota</taxon>
        <taxon>Metazoa</taxon>
        <taxon>Spiralia</taxon>
        <taxon>Lophotrochozoa</taxon>
        <taxon>Mollusca</taxon>
        <taxon>Bivalvia</taxon>
        <taxon>Autobranchia</taxon>
        <taxon>Heteroconchia</taxon>
        <taxon>Euheterodonta</taxon>
        <taxon>Imparidentia</taxon>
        <taxon>Neoheterodontei</taxon>
        <taxon>Myida</taxon>
        <taxon>Dreissenoidea</taxon>
        <taxon>Dreissenidae</taxon>
        <taxon>Dreissena</taxon>
    </lineage>
</organism>
<evidence type="ECO:0000313" key="1">
    <source>
        <dbReference type="EMBL" id="KAH3719027.1"/>
    </source>
</evidence>
<evidence type="ECO:0000313" key="2">
    <source>
        <dbReference type="Proteomes" id="UP000828390"/>
    </source>
</evidence>
<protein>
    <submittedName>
        <fullName evidence="1">Uncharacterized protein</fullName>
    </submittedName>
</protein>
<dbReference type="EMBL" id="JAIWYP010000013">
    <property type="protein sequence ID" value="KAH3719027.1"/>
    <property type="molecule type" value="Genomic_DNA"/>
</dbReference>
<reference evidence="1" key="1">
    <citation type="journal article" date="2019" name="bioRxiv">
        <title>The Genome of the Zebra Mussel, Dreissena polymorpha: A Resource for Invasive Species Research.</title>
        <authorList>
            <person name="McCartney M.A."/>
            <person name="Auch B."/>
            <person name="Kono T."/>
            <person name="Mallez S."/>
            <person name="Zhang Y."/>
            <person name="Obille A."/>
            <person name="Becker A."/>
            <person name="Abrahante J.E."/>
            <person name="Garbe J."/>
            <person name="Badalamenti J.P."/>
            <person name="Herman A."/>
            <person name="Mangelson H."/>
            <person name="Liachko I."/>
            <person name="Sullivan S."/>
            <person name="Sone E.D."/>
            <person name="Koren S."/>
            <person name="Silverstein K.A.T."/>
            <person name="Beckman K.B."/>
            <person name="Gohl D.M."/>
        </authorList>
    </citation>
    <scope>NUCLEOTIDE SEQUENCE</scope>
    <source>
        <strain evidence="1">Duluth1</strain>
        <tissue evidence="1">Whole animal</tissue>
    </source>
</reference>
<dbReference type="Proteomes" id="UP000828390">
    <property type="component" value="Unassembled WGS sequence"/>
</dbReference>
<keyword evidence="2" id="KW-1185">Reference proteome</keyword>
<name>A0A9D4HHJ7_DREPO</name>
<reference evidence="1" key="2">
    <citation type="submission" date="2020-11" db="EMBL/GenBank/DDBJ databases">
        <authorList>
            <person name="McCartney M.A."/>
            <person name="Auch B."/>
            <person name="Kono T."/>
            <person name="Mallez S."/>
            <person name="Becker A."/>
            <person name="Gohl D.M."/>
            <person name="Silverstein K.A.T."/>
            <person name="Koren S."/>
            <person name="Bechman K.B."/>
            <person name="Herman A."/>
            <person name="Abrahante J.E."/>
            <person name="Garbe J."/>
        </authorList>
    </citation>
    <scope>NUCLEOTIDE SEQUENCE</scope>
    <source>
        <strain evidence="1">Duluth1</strain>
        <tissue evidence="1">Whole animal</tissue>
    </source>
</reference>
<sequence length="116" mass="12842">MGLENAISTGRDKKLGDHSGVSASVLLYLMKKYDKLCYIHLLCDICTVLARLTLLFERADIDLSSVQPQLECTVVNIQRMKTRAGPFLSKVSSVAKKLGIVETNHDKSTNCEVQVD</sequence>
<gene>
    <name evidence="1" type="ORF">DPMN_061855</name>
</gene>
<comment type="caution">
    <text evidence="1">The sequence shown here is derived from an EMBL/GenBank/DDBJ whole genome shotgun (WGS) entry which is preliminary data.</text>
</comment>
<accession>A0A9D4HHJ7</accession>
<proteinExistence type="predicted"/>
<dbReference type="AlphaFoldDB" id="A0A9D4HHJ7"/>